<organism evidence="1 2">
    <name type="scientific">Aquilegia coerulea</name>
    <name type="common">Rocky mountain columbine</name>
    <dbReference type="NCBI Taxonomy" id="218851"/>
    <lineage>
        <taxon>Eukaryota</taxon>
        <taxon>Viridiplantae</taxon>
        <taxon>Streptophyta</taxon>
        <taxon>Embryophyta</taxon>
        <taxon>Tracheophyta</taxon>
        <taxon>Spermatophyta</taxon>
        <taxon>Magnoliopsida</taxon>
        <taxon>Ranunculales</taxon>
        <taxon>Ranunculaceae</taxon>
        <taxon>Thalictroideae</taxon>
        <taxon>Aquilegia</taxon>
    </lineage>
</organism>
<dbReference type="AlphaFoldDB" id="A0A2G5F2T6"/>
<keyword evidence="2" id="KW-1185">Reference proteome</keyword>
<accession>A0A2G5F2T6</accession>
<name>A0A2G5F2T6_AQUCA</name>
<gene>
    <name evidence="1" type="ORF">AQUCO_00200339v1</name>
</gene>
<sequence>MICTKCQIFGHNLKNCEFNLEKRVAALANSSRWIKPKKVALVAEKGNQITSHWKQVYNKNQAKEAQGCRMKEEKSMDTHQAAPRRTHTYSKRQLRVGNSLWYWDQIDLGNFLCMRLYRGSR</sequence>
<evidence type="ECO:0000313" key="1">
    <source>
        <dbReference type="EMBL" id="PIA62276.1"/>
    </source>
</evidence>
<dbReference type="Proteomes" id="UP000230069">
    <property type="component" value="Unassembled WGS sequence"/>
</dbReference>
<reference evidence="1 2" key="1">
    <citation type="submission" date="2017-09" db="EMBL/GenBank/DDBJ databases">
        <title>WGS assembly of Aquilegia coerulea Goldsmith.</title>
        <authorList>
            <person name="Hodges S."/>
            <person name="Kramer E."/>
            <person name="Nordborg M."/>
            <person name="Tomkins J."/>
            <person name="Borevitz J."/>
            <person name="Derieg N."/>
            <person name="Yan J."/>
            <person name="Mihaltcheva S."/>
            <person name="Hayes R.D."/>
            <person name="Rokhsar D."/>
        </authorList>
    </citation>
    <scope>NUCLEOTIDE SEQUENCE [LARGE SCALE GENOMIC DNA]</scope>
    <source>
        <strain evidence="2">cv. Goldsmith</strain>
    </source>
</reference>
<proteinExistence type="predicted"/>
<protein>
    <submittedName>
        <fullName evidence="1">Uncharacterized protein</fullName>
    </submittedName>
</protein>
<evidence type="ECO:0000313" key="2">
    <source>
        <dbReference type="Proteomes" id="UP000230069"/>
    </source>
</evidence>
<dbReference type="InParanoid" id="A0A2G5F2T6"/>
<dbReference type="EMBL" id="KZ305019">
    <property type="protein sequence ID" value="PIA62276.1"/>
    <property type="molecule type" value="Genomic_DNA"/>
</dbReference>